<dbReference type="InterPro" id="IPR005184">
    <property type="entry name" value="DUF306_Meta_HslJ"/>
</dbReference>
<gene>
    <name evidence="2" type="ORF">TH6_10165</name>
</gene>
<accession>A0A367VCT6</accession>
<evidence type="ECO:0000259" key="1">
    <source>
        <dbReference type="Pfam" id="PF03724"/>
    </source>
</evidence>
<dbReference type="PANTHER" id="PTHR35535:SF1">
    <property type="entry name" value="HEAT SHOCK PROTEIN HSLJ"/>
    <property type="match status" value="1"/>
</dbReference>
<organism evidence="2 3">
    <name type="scientific">Thalassospira profundimaris</name>
    <dbReference type="NCBI Taxonomy" id="502049"/>
    <lineage>
        <taxon>Bacteria</taxon>
        <taxon>Pseudomonadati</taxon>
        <taxon>Pseudomonadota</taxon>
        <taxon>Alphaproteobacteria</taxon>
        <taxon>Rhodospirillales</taxon>
        <taxon>Thalassospiraceae</taxon>
        <taxon>Thalassospira</taxon>
    </lineage>
</organism>
<dbReference type="EMBL" id="JPWB01000004">
    <property type="protein sequence ID" value="RCK22040.1"/>
    <property type="molecule type" value="Genomic_DNA"/>
</dbReference>
<dbReference type="Gene3D" id="2.40.128.270">
    <property type="match status" value="1"/>
</dbReference>
<dbReference type="Proteomes" id="UP000253061">
    <property type="component" value="Unassembled WGS sequence"/>
</dbReference>
<evidence type="ECO:0000313" key="3">
    <source>
        <dbReference type="Proteomes" id="UP000253061"/>
    </source>
</evidence>
<feature type="domain" description="DUF306" evidence="1">
    <location>
        <begin position="7"/>
        <end position="117"/>
    </location>
</feature>
<dbReference type="PANTHER" id="PTHR35535">
    <property type="entry name" value="HEAT SHOCK PROTEIN HSLJ"/>
    <property type="match status" value="1"/>
</dbReference>
<reference evidence="2 3" key="1">
    <citation type="submission" date="2014-07" db="EMBL/GenBank/DDBJ databases">
        <title>Draft genome sequence of Thalassospira profundimaris R8-17.</title>
        <authorList>
            <person name="Lai Q."/>
            <person name="Shao Z."/>
        </authorList>
    </citation>
    <scope>NUCLEOTIDE SEQUENCE [LARGE SCALE GENOMIC DNA]</scope>
    <source>
        <strain evidence="2 3">R8-17</strain>
    </source>
</reference>
<dbReference type="InterPro" id="IPR053147">
    <property type="entry name" value="Hsp_HslJ-like"/>
</dbReference>
<name>A0A367VCT6_9PROT</name>
<dbReference type="InterPro" id="IPR038670">
    <property type="entry name" value="HslJ-like_sf"/>
</dbReference>
<proteinExistence type="predicted"/>
<sequence>MSADWSTVTGQEWQLVNVTEGNSTLSPTPPVTATATFSDDGMVSGNAGCNQYSGGYTQSGSSLGVAQLAMTRKMCIAEEAMQIENALSGAFVLVDSWDVTDGHLVLRDVDGKAVIEFAPGNP</sequence>
<dbReference type="Pfam" id="PF03724">
    <property type="entry name" value="META"/>
    <property type="match status" value="1"/>
</dbReference>
<dbReference type="AlphaFoldDB" id="A0A367VCT6"/>
<evidence type="ECO:0000313" key="2">
    <source>
        <dbReference type="EMBL" id="RCK22040.1"/>
    </source>
</evidence>
<protein>
    <recommendedName>
        <fullName evidence="1">DUF306 domain-containing protein</fullName>
    </recommendedName>
</protein>
<comment type="caution">
    <text evidence="2">The sequence shown here is derived from an EMBL/GenBank/DDBJ whole genome shotgun (WGS) entry which is preliminary data.</text>
</comment>